<dbReference type="AlphaFoldDB" id="A0A0F9QUG8"/>
<gene>
    <name evidence="1" type="ORF">LCGC14_0972430</name>
</gene>
<evidence type="ECO:0000313" key="1">
    <source>
        <dbReference type="EMBL" id="KKN16781.1"/>
    </source>
</evidence>
<protein>
    <submittedName>
        <fullName evidence="1">Uncharacterized protein</fullName>
    </submittedName>
</protein>
<organism evidence="1">
    <name type="scientific">marine sediment metagenome</name>
    <dbReference type="NCBI Taxonomy" id="412755"/>
    <lineage>
        <taxon>unclassified sequences</taxon>
        <taxon>metagenomes</taxon>
        <taxon>ecological metagenomes</taxon>
    </lineage>
</organism>
<reference evidence="1" key="1">
    <citation type="journal article" date="2015" name="Nature">
        <title>Complex archaea that bridge the gap between prokaryotes and eukaryotes.</title>
        <authorList>
            <person name="Spang A."/>
            <person name="Saw J.H."/>
            <person name="Jorgensen S.L."/>
            <person name="Zaremba-Niedzwiedzka K."/>
            <person name="Martijn J."/>
            <person name="Lind A.E."/>
            <person name="van Eijk R."/>
            <person name="Schleper C."/>
            <person name="Guy L."/>
            <person name="Ettema T.J."/>
        </authorList>
    </citation>
    <scope>NUCLEOTIDE SEQUENCE</scope>
</reference>
<dbReference type="EMBL" id="LAZR01003581">
    <property type="protein sequence ID" value="KKN16781.1"/>
    <property type="molecule type" value="Genomic_DNA"/>
</dbReference>
<accession>A0A0F9QUG8</accession>
<name>A0A0F9QUG8_9ZZZZ</name>
<proteinExistence type="predicted"/>
<sequence length="55" mass="6345">MANHKHPIEIEVVDMGHDINIQDIKHEDNAVTMTREEAEFVYEKLGLILKAESKN</sequence>
<comment type="caution">
    <text evidence="1">The sequence shown here is derived from an EMBL/GenBank/DDBJ whole genome shotgun (WGS) entry which is preliminary data.</text>
</comment>